<name>A0A1G2QIX8_9BACT</name>
<accession>A0A1G2QIX8</accession>
<reference evidence="1 2" key="1">
    <citation type="journal article" date="2016" name="Nat. Commun.">
        <title>Thousands of microbial genomes shed light on interconnected biogeochemical processes in an aquifer system.</title>
        <authorList>
            <person name="Anantharaman K."/>
            <person name="Brown C.T."/>
            <person name="Hug L.A."/>
            <person name="Sharon I."/>
            <person name="Castelle C.J."/>
            <person name="Probst A.J."/>
            <person name="Thomas B.C."/>
            <person name="Singh A."/>
            <person name="Wilkins M.J."/>
            <person name="Karaoz U."/>
            <person name="Brodie E.L."/>
            <person name="Williams K.H."/>
            <person name="Hubbard S.S."/>
            <person name="Banfield J.F."/>
        </authorList>
    </citation>
    <scope>NUCLEOTIDE SEQUENCE [LARGE SCALE GENOMIC DNA]</scope>
</reference>
<comment type="caution">
    <text evidence="1">The sequence shown here is derived from an EMBL/GenBank/DDBJ whole genome shotgun (WGS) entry which is preliminary data.</text>
</comment>
<organism evidence="1 2">
    <name type="scientific">Candidatus Vogelbacteria bacterium RIFOXYD1_FULL_51_18</name>
    <dbReference type="NCBI Taxonomy" id="1802440"/>
    <lineage>
        <taxon>Bacteria</taxon>
        <taxon>Candidatus Vogeliibacteriota</taxon>
    </lineage>
</organism>
<gene>
    <name evidence="1" type="ORF">A2569_02185</name>
</gene>
<dbReference type="Proteomes" id="UP000177090">
    <property type="component" value="Unassembled WGS sequence"/>
</dbReference>
<sequence>MFKTGYLLLDGLLVGHERTTPLKVVISLYVLRYIYIGKSGEVAGKVADLPSHFLNSLRRGIFCVVFLLVEHDGKWGYPFFRHSVFGKHDRQLAV</sequence>
<dbReference type="EMBL" id="MHTL01000012">
    <property type="protein sequence ID" value="OHA60555.1"/>
    <property type="molecule type" value="Genomic_DNA"/>
</dbReference>
<dbReference type="AlphaFoldDB" id="A0A1G2QIX8"/>
<evidence type="ECO:0000313" key="1">
    <source>
        <dbReference type="EMBL" id="OHA60555.1"/>
    </source>
</evidence>
<evidence type="ECO:0000313" key="2">
    <source>
        <dbReference type="Proteomes" id="UP000177090"/>
    </source>
</evidence>
<proteinExistence type="predicted"/>
<protein>
    <submittedName>
        <fullName evidence="1">Uncharacterized protein</fullName>
    </submittedName>
</protein>